<sequence length="81" mass="9185">MERATRCIVSERVFLGGRQCREGGNHDVSVQRRESVVLRRRHGVASGHGCKGLLFCVSVSWSWVYLYTPWSFVGSCRLALK</sequence>
<protein>
    <submittedName>
        <fullName evidence="1">Uncharacterized protein</fullName>
    </submittedName>
</protein>
<name>A0A136J857_9PEZI</name>
<dbReference type="AlphaFoldDB" id="A0A136J857"/>
<evidence type="ECO:0000313" key="1">
    <source>
        <dbReference type="EMBL" id="KXJ93331.1"/>
    </source>
</evidence>
<keyword evidence="2" id="KW-1185">Reference proteome</keyword>
<proteinExistence type="predicted"/>
<reference evidence="2" key="1">
    <citation type="submission" date="2016-02" db="EMBL/GenBank/DDBJ databases">
        <title>Draft genome sequence of Microdochium bolleyi, a fungal endophyte of beachgrass.</title>
        <authorList>
            <consortium name="DOE Joint Genome Institute"/>
            <person name="David A.S."/>
            <person name="May G."/>
            <person name="Haridas S."/>
            <person name="Lim J."/>
            <person name="Wang M."/>
            <person name="Labutti K."/>
            <person name="Lipzen A."/>
            <person name="Barry K."/>
            <person name="Grigoriev I.V."/>
        </authorList>
    </citation>
    <scope>NUCLEOTIDE SEQUENCE [LARGE SCALE GENOMIC DNA]</scope>
    <source>
        <strain evidence="2">J235TASD1</strain>
    </source>
</reference>
<accession>A0A136J857</accession>
<gene>
    <name evidence="1" type="ORF">Micbo1qcDRAFT_54790</name>
</gene>
<organism evidence="1 2">
    <name type="scientific">Microdochium bolleyi</name>
    <dbReference type="NCBI Taxonomy" id="196109"/>
    <lineage>
        <taxon>Eukaryota</taxon>
        <taxon>Fungi</taxon>
        <taxon>Dikarya</taxon>
        <taxon>Ascomycota</taxon>
        <taxon>Pezizomycotina</taxon>
        <taxon>Sordariomycetes</taxon>
        <taxon>Xylariomycetidae</taxon>
        <taxon>Xylariales</taxon>
        <taxon>Microdochiaceae</taxon>
        <taxon>Microdochium</taxon>
    </lineage>
</organism>
<dbReference type="EMBL" id="KQ964248">
    <property type="protein sequence ID" value="KXJ93331.1"/>
    <property type="molecule type" value="Genomic_DNA"/>
</dbReference>
<evidence type="ECO:0000313" key="2">
    <source>
        <dbReference type="Proteomes" id="UP000070501"/>
    </source>
</evidence>
<dbReference type="Proteomes" id="UP000070501">
    <property type="component" value="Unassembled WGS sequence"/>
</dbReference>
<dbReference type="InParanoid" id="A0A136J857"/>